<dbReference type="EMBL" id="AODQ01000067">
    <property type="protein sequence ID" value="EMR02231.1"/>
    <property type="molecule type" value="Genomic_DNA"/>
</dbReference>
<dbReference type="OrthoDB" id="9812943at2"/>
<dbReference type="NCBIfam" id="TIGR00152">
    <property type="entry name" value="dephospho-CoA kinase"/>
    <property type="match status" value="1"/>
</dbReference>
<proteinExistence type="inferred from homology"/>
<accession>M7N4T0</accession>
<dbReference type="Proteomes" id="UP000011910">
    <property type="component" value="Unassembled WGS sequence"/>
</dbReference>
<keyword evidence="8" id="KW-1185">Reference proteome</keyword>
<comment type="function">
    <text evidence="5">Catalyzes the phosphorylation of the 3'-hydroxyl group of dephosphocoenzyme A to form coenzyme A.</text>
</comment>
<dbReference type="STRING" id="1279009.ADICEAN_02626"/>
<sequence length="216" mass="23845">MCPPPEESAANLPPLQIGITGGIGAGKSTVCRIFAALGIPVYDADSRARSLQTTNSELIAGIQAAFGPEAYLPDGSLNRSWLAAQVFDSPDRLALLNDLVHPRVAEDYAHWVQQQAGAPYVLKEAALLFEAGSYRGLDATITVSAPEGLRLRRTLLRDAQRSRQQVQEIMERQLPEGERLQRADFKIVNDEKTLVLPQVLRLHRQFLRKELPARQG</sequence>
<name>M7N4T0_9BACT</name>
<dbReference type="InterPro" id="IPR027417">
    <property type="entry name" value="P-loop_NTPase"/>
</dbReference>
<dbReference type="Gene3D" id="3.40.50.300">
    <property type="entry name" value="P-loop containing nucleotide triphosphate hydrolases"/>
    <property type="match status" value="1"/>
</dbReference>
<dbReference type="GO" id="GO:0015937">
    <property type="term" value="P:coenzyme A biosynthetic process"/>
    <property type="evidence" value="ECO:0007669"/>
    <property type="project" value="UniProtKB-UniRule"/>
</dbReference>
<keyword evidence="5 7" id="KW-0418">Kinase</keyword>
<protein>
    <recommendedName>
        <fullName evidence="5 6">Dephospho-CoA kinase</fullName>
        <ecNumber evidence="5 6">2.7.1.24</ecNumber>
    </recommendedName>
    <alternativeName>
        <fullName evidence="5">Dephosphocoenzyme A kinase</fullName>
    </alternativeName>
</protein>
<evidence type="ECO:0000256" key="6">
    <source>
        <dbReference type="NCBIfam" id="TIGR00152"/>
    </source>
</evidence>
<dbReference type="AlphaFoldDB" id="M7N4T0"/>
<dbReference type="RefSeq" id="WP_009196016.1">
    <property type="nucleotide sequence ID" value="NZ_AODQ01000067.1"/>
</dbReference>
<dbReference type="SUPFAM" id="SSF52540">
    <property type="entry name" value="P-loop containing nucleoside triphosphate hydrolases"/>
    <property type="match status" value="1"/>
</dbReference>
<comment type="subcellular location">
    <subcellularLocation>
        <location evidence="5">Cytoplasm</location>
    </subcellularLocation>
</comment>
<comment type="similarity">
    <text evidence="1 5">Belongs to the CoaE family.</text>
</comment>
<dbReference type="Pfam" id="PF01121">
    <property type="entry name" value="CoaE"/>
    <property type="match status" value="1"/>
</dbReference>
<dbReference type="PATRIC" id="fig|1279009.4.peg.2661"/>
<evidence type="ECO:0000256" key="4">
    <source>
        <dbReference type="ARBA" id="ARBA00022993"/>
    </source>
</evidence>
<dbReference type="InterPro" id="IPR001977">
    <property type="entry name" value="Depp_CoAkinase"/>
</dbReference>
<keyword evidence="5" id="KW-0963">Cytoplasm</keyword>
<dbReference type="PANTHER" id="PTHR10695:SF46">
    <property type="entry name" value="BIFUNCTIONAL COENZYME A SYNTHASE-RELATED"/>
    <property type="match status" value="1"/>
</dbReference>
<dbReference type="UniPathway" id="UPA00241">
    <property type="reaction ID" value="UER00356"/>
</dbReference>
<dbReference type="HAMAP" id="MF_00376">
    <property type="entry name" value="Dephospho_CoA_kinase"/>
    <property type="match status" value="1"/>
</dbReference>
<evidence type="ECO:0000256" key="5">
    <source>
        <dbReference type="HAMAP-Rule" id="MF_00376"/>
    </source>
</evidence>
<comment type="pathway">
    <text evidence="5">Cofactor biosynthesis; coenzyme A biosynthesis; CoA from (R)-pantothenate: step 5/5.</text>
</comment>
<dbReference type="GO" id="GO:0005524">
    <property type="term" value="F:ATP binding"/>
    <property type="evidence" value="ECO:0007669"/>
    <property type="project" value="UniProtKB-UniRule"/>
</dbReference>
<reference evidence="7 8" key="1">
    <citation type="journal article" date="2013" name="Genome Announc.">
        <title>Draft Genome Sequence of Cesiribacter andamanensis Strain AMV16T, Isolated from a Soil Sample from a Mud Volcano in the Andaman Islands, India.</title>
        <authorList>
            <person name="Shivaji S."/>
            <person name="Ara S."/>
            <person name="Begum Z."/>
            <person name="Srinivas T.N."/>
            <person name="Singh A."/>
            <person name="Kumar Pinnaka A."/>
        </authorList>
    </citation>
    <scope>NUCLEOTIDE SEQUENCE [LARGE SCALE GENOMIC DNA]</scope>
    <source>
        <strain evidence="7 8">AMV16</strain>
    </source>
</reference>
<dbReference type="GO" id="GO:0004140">
    <property type="term" value="F:dephospho-CoA kinase activity"/>
    <property type="evidence" value="ECO:0007669"/>
    <property type="project" value="UniProtKB-UniRule"/>
</dbReference>
<organism evidence="7 8">
    <name type="scientific">Cesiribacter andamanensis AMV16</name>
    <dbReference type="NCBI Taxonomy" id="1279009"/>
    <lineage>
        <taxon>Bacteria</taxon>
        <taxon>Pseudomonadati</taxon>
        <taxon>Bacteroidota</taxon>
        <taxon>Cytophagia</taxon>
        <taxon>Cytophagales</taxon>
        <taxon>Cesiribacteraceae</taxon>
        <taxon>Cesiribacter</taxon>
    </lineage>
</organism>
<dbReference type="CDD" id="cd02022">
    <property type="entry name" value="DPCK"/>
    <property type="match status" value="1"/>
</dbReference>
<gene>
    <name evidence="5 7" type="primary">coaE</name>
    <name evidence="7" type="ORF">ADICEAN_02626</name>
</gene>
<evidence type="ECO:0000313" key="7">
    <source>
        <dbReference type="EMBL" id="EMR02231.1"/>
    </source>
</evidence>
<feature type="binding site" evidence="5">
    <location>
        <begin position="24"/>
        <end position="29"/>
    </location>
    <ligand>
        <name>ATP</name>
        <dbReference type="ChEBI" id="CHEBI:30616"/>
    </ligand>
</feature>
<dbReference type="eggNOG" id="COG0237">
    <property type="taxonomic scope" value="Bacteria"/>
</dbReference>
<dbReference type="GO" id="GO:0005737">
    <property type="term" value="C:cytoplasm"/>
    <property type="evidence" value="ECO:0007669"/>
    <property type="project" value="UniProtKB-SubCell"/>
</dbReference>
<keyword evidence="4 5" id="KW-0173">Coenzyme A biosynthesis</keyword>
<dbReference type="PANTHER" id="PTHR10695">
    <property type="entry name" value="DEPHOSPHO-COA KINASE-RELATED"/>
    <property type="match status" value="1"/>
</dbReference>
<keyword evidence="3 5" id="KW-0067">ATP-binding</keyword>
<evidence type="ECO:0000256" key="2">
    <source>
        <dbReference type="ARBA" id="ARBA00022741"/>
    </source>
</evidence>
<evidence type="ECO:0000256" key="1">
    <source>
        <dbReference type="ARBA" id="ARBA00009018"/>
    </source>
</evidence>
<evidence type="ECO:0000256" key="3">
    <source>
        <dbReference type="ARBA" id="ARBA00022840"/>
    </source>
</evidence>
<keyword evidence="2 5" id="KW-0547">Nucleotide-binding</keyword>
<dbReference type="PROSITE" id="PS51219">
    <property type="entry name" value="DPCK"/>
    <property type="match status" value="1"/>
</dbReference>
<comment type="catalytic activity">
    <reaction evidence="5">
        <text>3'-dephospho-CoA + ATP = ADP + CoA + H(+)</text>
        <dbReference type="Rhea" id="RHEA:18245"/>
        <dbReference type="ChEBI" id="CHEBI:15378"/>
        <dbReference type="ChEBI" id="CHEBI:30616"/>
        <dbReference type="ChEBI" id="CHEBI:57287"/>
        <dbReference type="ChEBI" id="CHEBI:57328"/>
        <dbReference type="ChEBI" id="CHEBI:456216"/>
        <dbReference type="EC" id="2.7.1.24"/>
    </reaction>
</comment>
<keyword evidence="5 7" id="KW-0808">Transferase</keyword>
<evidence type="ECO:0000313" key="8">
    <source>
        <dbReference type="Proteomes" id="UP000011910"/>
    </source>
</evidence>
<dbReference type="EC" id="2.7.1.24" evidence="5 6"/>
<comment type="caution">
    <text evidence="7">The sequence shown here is derived from an EMBL/GenBank/DDBJ whole genome shotgun (WGS) entry which is preliminary data.</text>
</comment>